<evidence type="ECO:0000256" key="2">
    <source>
        <dbReference type="ARBA" id="ARBA00022741"/>
    </source>
</evidence>
<dbReference type="Pfam" id="PF00071">
    <property type="entry name" value="Ras"/>
    <property type="match status" value="1"/>
</dbReference>
<sequence length="196" mass="21740">MSYNPMREIKLCLLGDSGVGKSSLVLRFVTDRFDIQSTATIGASFMSKTITFGENSYKYQIWDTAGQEKYKSLAPMYYRGAAAAIVVYDLTVENTFKSVKTWVRELRELGPPGLVIAIAGNKSDLKDQREVSFEAGESYASEIGAVFAEVSALTSQNVAYIFQEITKKLPEESSQYVQNFDLKNQTIKSKGGCCEN</sequence>
<dbReference type="Proteomes" id="UP001652625">
    <property type="component" value="Chromosome 04"/>
</dbReference>
<dbReference type="NCBIfam" id="TIGR00231">
    <property type="entry name" value="small_GTP"/>
    <property type="match status" value="1"/>
</dbReference>
<evidence type="ECO:0000313" key="4">
    <source>
        <dbReference type="RefSeq" id="XP_065652605.1"/>
    </source>
</evidence>
<dbReference type="GeneID" id="100201797"/>
<reference evidence="4" key="1">
    <citation type="submission" date="2025-08" db="UniProtKB">
        <authorList>
            <consortium name="RefSeq"/>
        </authorList>
    </citation>
    <scope>IDENTIFICATION</scope>
</reference>
<dbReference type="SMART" id="SM00175">
    <property type="entry name" value="RAB"/>
    <property type="match status" value="1"/>
</dbReference>
<dbReference type="PROSITE" id="PS51421">
    <property type="entry name" value="RAS"/>
    <property type="match status" value="1"/>
</dbReference>
<dbReference type="InterPro" id="IPR027417">
    <property type="entry name" value="P-loop_NTPase"/>
</dbReference>
<dbReference type="SMART" id="SM00173">
    <property type="entry name" value="RAS"/>
    <property type="match status" value="1"/>
</dbReference>
<dbReference type="Gene3D" id="3.40.50.300">
    <property type="entry name" value="P-loop containing nucleotide triphosphate hydrolases"/>
    <property type="match status" value="1"/>
</dbReference>
<protein>
    <submittedName>
        <fullName evidence="4">Ras-related protein Rab-22A</fullName>
    </submittedName>
</protein>
<dbReference type="PROSITE" id="PS51419">
    <property type="entry name" value="RAB"/>
    <property type="match status" value="1"/>
</dbReference>
<dbReference type="RefSeq" id="XP_065652605.1">
    <property type="nucleotide sequence ID" value="XM_065796533.1"/>
</dbReference>
<keyword evidence="2" id="KW-0547">Nucleotide-binding</keyword>
<dbReference type="SMART" id="SM00174">
    <property type="entry name" value="RHO"/>
    <property type="match status" value="1"/>
</dbReference>
<proteinExistence type="inferred from homology"/>
<dbReference type="InterPro" id="IPR005225">
    <property type="entry name" value="Small_GTP-bd"/>
</dbReference>
<keyword evidence="3" id="KW-1185">Reference proteome</keyword>
<dbReference type="SMART" id="SM00176">
    <property type="entry name" value="RAN"/>
    <property type="match status" value="1"/>
</dbReference>
<evidence type="ECO:0000256" key="1">
    <source>
        <dbReference type="ARBA" id="ARBA00006270"/>
    </source>
</evidence>
<dbReference type="CDD" id="cd01860">
    <property type="entry name" value="Rab5_related"/>
    <property type="match status" value="1"/>
</dbReference>
<comment type="similarity">
    <text evidence="1">Belongs to the small GTPase superfamily. Rab family.</text>
</comment>
<dbReference type="PANTHER" id="PTHR47978">
    <property type="match status" value="1"/>
</dbReference>
<dbReference type="PRINTS" id="PR00449">
    <property type="entry name" value="RASTRNSFRMNG"/>
</dbReference>
<name>A0ABM4BTW8_HYDVU</name>
<organism evidence="3 4">
    <name type="scientific">Hydra vulgaris</name>
    <name type="common">Hydra</name>
    <name type="synonym">Hydra attenuata</name>
    <dbReference type="NCBI Taxonomy" id="6087"/>
    <lineage>
        <taxon>Eukaryota</taxon>
        <taxon>Metazoa</taxon>
        <taxon>Cnidaria</taxon>
        <taxon>Hydrozoa</taxon>
        <taxon>Hydroidolina</taxon>
        <taxon>Anthoathecata</taxon>
        <taxon>Aplanulata</taxon>
        <taxon>Hydridae</taxon>
        <taxon>Hydra</taxon>
    </lineage>
</organism>
<gene>
    <name evidence="4" type="primary">LOC100201797</name>
</gene>
<dbReference type="SUPFAM" id="SSF52540">
    <property type="entry name" value="P-loop containing nucleoside triphosphate hydrolases"/>
    <property type="match status" value="1"/>
</dbReference>
<evidence type="ECO:0000313" key="3">
    <source>
        <dbReference type="Proteomes" id="UP001652625"/>
    </source>
</evidence>
<accession>A0ABM4BTW8</accession>
<dbReference type="InterPro" id="IPR001806">
    <property type="entry name" value="Small_GTPase"/>
</dbReference>